<dbReference type="PANTHER" id="PTHR15454:SF69">
    <property type="entry name" value="SERINE_THREONINE-PROTEIN KINASE 11-INTERACTING PROTEIN"/>
    <property type="match status" value="1"/>
</dbReference>
<evidence type="ECO:0000256" key="2">
    <source>
        <dbReference type="ARBA" id="ARBA00022490"/>
    </source>
</evidence>
<reference evidence="5" key="1">
    <citation type="submission" date="2020-05" db="UniProtKB">
        <authorList>
            <consortium name="EnsemblMetazoa"/>
        </authorList>
    </citation>
    <scope>IDENTIFICATION</scope>
    <source>
        <strain evidence="5">TTRI</strain>
    </source>
</reference>
<keyword evidence="2" id="KW-0963">Cytoplasm</keyword>
<dbReference type="GO" id="GO:0005737">
    <property type="term" value="C:cytoplasm"/>
    <property type="evidence" value="ECO:0007669"/>
    <property type="project" value="UniProtKB-SubCell"/>
</dbReference>
<keyword evidence="4" id="KW-0677">Repeat</keyword>
<evidence type="ECO:0000313" key="6">
    <source>
        <dbReference type="Proteomes" id="UP000078200"/>
    </source>
</evidence>
<evidence type="ECO:0000256" key="1">
    <source>
        <dbReference type="ARBA" id="ARBA00004496"/>
    </source>
</evidence>
<dbReference type="PANTHER" id="PTHR15454">
    <property type="entry name" value="NISCHARIN RELATED"/>
    <property type="match status" value="1"/>
</dbReference>
<comment type="subcellular location">
    <subcellularLocation>
        <location evidence="1">Cytoplasm</location>
    </subcellularLocation>
</comment>
<evidence type="ECO:0000313" key="5">
    <source>
        <dbReference type="EnsemblMetazoa" id="GAUT043592-PA"/>
    </source>
</evidence>
<dbReference type="EnsemblMetazoa" id="GAUT043592-RA">
    <property type="protein sequence ID" value="GAUT043592-PA"/>
    <property type="gene ID" value="GAUT043592"/>
</dbReference>
<organism evidence="5 6">
    <name type="scientific">Glossina austeni</name>
    <name type="common">Savannah tsetse fly</name>
    <dbReference type="NCBI Taxonomy" id="7395"/>
    <lineage>
        <taxon>Eukaryota</taxon>
        <taxon>Metazoa</taxon>
        <taxon>Ecdysozoa</taxon>
        <taxon>Arthropoda</taxon>
        <taxon>Hexapoda</taxon>
        <taxon>Insecta</taxon>
        <taxon>Pterygota</taxon>
        <taxon>Neoptera</taxon>
        <taxon>Endopterygota</taxon>
        <taxon>Diptera</taxon>
        <taxon>Brachycera</taxon>
        <taxon>Muscomorpha</taxon>
        <taxon>Hippoboscoidea</taxon>
        <taxon>Glossinidae</taxon>
        <taxon>Glossina</taxon>
    </lineage>
</organism>
<dbReference type="InterPro" id="IPR032675">
    <property type="entry name" value="LRR_dom_sf"/>
</dbReference>
<dbReference type="AlphaFoldDB" id="A0A1A9VPN5"/>
<keyword evidence="6" id="KW-1185">Reference proteome</keyword>
<dbReference type="Gene3D" id="3.80.10.10">
    <property type="entry name" value="Ribonuclease Inhibitor"/>
    <property type="match status" value="1"/>
</dbReference>
<evidence type="ECO:0000256" key="3">
    <source>
        <dbReference type="ARBA" id="ARBA00022614"/>
    </source>
</evidence>
<evidence type="ECO:0000256" key="4">
    <source>
        <dbReference type="ARBA" id="ARBA00022737"/>
    </source>
</evidence>
<proteinExistence type="predicted"/>
<dbReference type="SUPFAM" id="SSF52075">
    <property type="entry name" value="Outer arm dynein light chain 1"/>
    <property type="match status" value="1"/>
</dbReference>
<dbReference type="Proteomes" id="UP000078200">
    <property type="component" value="Unassembled WGS sequence"/>
</dbReference>
<sequence>MKFREEMRCDMDEFKSTVSLLLYSENMNCKFSITVKSSNCVPYKCNGGDNSNGFVWKELKLADFSYNPLPTVDTSLTFAQCLQHLNLRHNQLFSVKAIKWLPNLKTSDLSFNRLTQIPQFHMDAYKRLQTLNMSNNLVEQLTGIV</sequence>
<dbReference type="VEuPathDB" id="VectorBase:GAUT043592"/>
<accession>A0A1A9VPN5</accession>
<dbReference type="InterPro" id="IPR001611">
    <property type="entry name" value="Leu-rich_rpt"/>
</dbReference>
<dbReference type="PROSITE" id="PS51450">
    <property type="entry name" value="LRR"/>
    <property type="match status" value="1"/>
</dbReference>
<dbReference type="Pfam" id="PF00560">
    <property type="entry name" value="LRR_1"/>
    <property type="match status" value="1"/>
</dbReference>
<protein>
    <submittedName>
        <fullName evidence="5">Uncharacterized protein</fullName>
    </submittedName>
</protein>
<keyword evidence="3" id="KW-0433">Leucine-rich repeat</keyword>
<name>A0A1A9VPN5_GLOAU</name>